<evidence type="ECO:0000256" key="1">
    <source>
        <dbReference type="SAM" id="MobiDB-lite"/>
    </source>
</evidence>
<sequence length="212" mass="23746">MDTGTMRRAELVVNVRGHKITNYIRTSVEITALRRCRGTVVPGPTVARDFDSLDRSLRRARGDQNVEGLGFVCDSRTNGGIGLHQNHPQNSSPSCTNKRGGNFRSNKSAVVLTSARRQSPQIKVVIDGNEGTRNPRDLEDDTQCWDEGCWLSTVKGHSAKEIVGLSKALAQRRDRVRRKERFRPSTSLVHVWPETTGQRGRSAGWEIAFYFL</sequence>
<evidence type="ECO:0000313" key="3">
    <source>
        <dbReference type="Proteomes" id="UP000294933"/>
    </source>
</evidence>
<protein>
    <submittedName>
        <fullName evidence="2">Uncharacterized protein</fullName>
    </submittedName>
</protein>
<feature type="compositionally biased region" description="Polar residues" evidence="1">
    <location>
        <begin position="86"/>
        <end position="103"/>
    </location>
</feature>
<proteinExistence type="predicted"/>
<organism evidence="2 3">
    <name type="scientific">Rickenella mellea</name>
    <dbReference type="NCBI Taxonomy" id="50990"/>
    <lineage>
        <taxon>Eukaryota</taxon>
        <taxon>Fungi</taxon>
        <taxon>Dikarya</taxon>
        <taxon>Basidiomycota</taxon>
        <taxon>Agaricomycotina</taxon>
        <taxon>Agaricomycetes</taxon>
        <taxon>Hymenochaetales</taxon>
        <taxon>Rickenellaceae</taxon>
        <taxon>Rickenella</taxon>
    </lineage>
</organism>
<name>A0A4Y7PH34_9AGAM</name>
<evidence type="ECO:0000313" key="2">
    <source>
        <dbReference type="EMBL" id="TDL14774.1"/>
    </source>
</evidence>
<keyword evidence="3" id="KW-1185">Reference proteome</keyword>
<dbReference type="EMBL" id="ML170309">
    <property type="protein sequence ID" value="TDL14774.1"/>
    <property type="molecule type" value="Genomic_DNA"/>
</dbReference>
<gene>
    <name evidence="2" type="ORF">BD410DRAFT_809472</name>
</gene>
<feature type="region of interest" description="Disordered" evidence="1">
    <location>
        <begin position="82"/>
        <end position="103"/>
    </location>
</feature>
<accession>A0A4Y7PH34</accession>
<reference evidence="2 3" key="1">
    <citation type="submission" date="2018-06" db="EMBL/GenBank/DDBJ databases">
        <title>A transcriptomic atlas of mushroom development highlights an independent origin of complex multicellularity.</title>
        <authorList>
            <consortium name="DOE Joint Genome Institute"/>
            <person name="Krizsan K."/>
            <person name="Almasi E."/>
            <person name="Merenyi Z."/>
            <person name="Sahu N."/>
            <person name="Viragh M."/>
            <person name="Koszo T."/>
            <person name="Mondo S."/>
            <person name="Kiss B."/>
            <person name="Balint B."/>
            <person name="Kues U."/>
            <person name="Barry K."/>
            <person name="Hegedus J.C."/>
            <person name="Henrissat B."/>
            <person name="Johnson J."/>
            <person name="Lipzen A."/>
            <person name="Ohm R."/>
            <person name="Nagy I."/>
            <person name="Pangilinan J."/>
            <person name="Yan J."/>
            <person name="Xiong Y."/>
            <person name="Grigoriev I.V."/>
            <person name="Hibbett D.S."/>
            <person name="Nagy L.G."/>
        </authorList>
    </citation>
    <scope>NUCLEOTIDE SEQUENCE [LARGE SCALE GENOMIC DNA]</scope>
    <source>
        <strain evidence="2 3">SZMC22713</strain>
    </source>
</reference>
<dbReference type="Proteomes" id="UP000294933">
    <property type="component" value="Unassembled WGS sequence"/>
</dbReference>
<dbReference type="VEuPathDB" id="FungiDB:BD410DRAFT_809472"/>
<dbReference type="AlphaFoldDB" id="A0A4Y7PH34"/>